<keyword evidence="5" id="KW-0001">2Fe-2S</keyword>
<evidence type="ECO:0000256" key="10">
    <source>
        <dbReference type="ARBA" id="ARBA00023004"/>
    </source>
</evidence>
<keyword evidence="10" id="KW-0408">Iron</keyword>
<evidence type="ECO:0000313" key="16">
    <source>
        <dbReference type="Proteomes" id="UP000056968"/>
    </source>
</evidence>
<feature type="transmembrane region" description="Helical" evidence="13">
    <location>
        <begin position="7"/>
        <end position="27"/>
    </location>
</feature>
<dbReference type="Pfam" id="PF08022">
    <property type="entry name" value="FAD_binding_8"/>
    <property type="match status" value="1"/>
</dbReference>
<dbReference type="CDD" id="cd06198">
    <property type="entry name" value="FNR_like_3"/>
    <property type="match status" value="1"/>
</dbReference>
<dbReference type="InterPro" id="IPR017927">
    <property type="entry name" value="FAD-bd_FR_type"/>
</dbReference>
<keyword evidence="6" id="KW-0479">Metal-binding</keyword>
<keyword evidence="16" id="KW-1185">Reference proteome</keyword>
<name>A0A0S3EUZ3_9SPHN</name>
<proteinExistence type="predicted"/>
<dbReference type="SUPFAM" id="SSF52343">
    <property type="entry name" value="Ferredoxin reductase-like, C-terminal NADP-linked domain"/>
    <property type="match status" value="1"/>
</dbReference>
<keyword evidence="3" id="KW-0285">Flavoprotein</keyword>
<evidence type="ECO:0000256" key="11">
    <source>
        <dbReference type="ARBA" id="ARBA00023014"/>
    </source>
</evidence>
<dbReference type="GO" id="GO:0051537">
    <property type="term" value="F:2 iron, 2 sulfur cluster binding"/>
    <property type="evidence" value="ECO:0007669"/>
    <property type="project" value="UniProtKB-KW"/>
</dbReference>
<dbReference type="KEGG" id="sbd:ATN00_01900"/>
<evidence type="ECO:0000256" key="5">
    <source>
        <dbReference type="ARBA" id="ARBA00022714"/>
    </source>
</evidence>
<keyword evidence="12 13" id="KW-0472">Membrane</keyword>
<evidence type="ECO:0000256" key="9">
    <source>
        <dbReference type="ARBA" id="ARBA00023002"/>
    </source>
</evidence>
<dbReference type="GO" id="GO:0016020">
    <property type="term" value="C:membrane"/>
    <property type="evidence" value="ECO:0007669"/>
    <property type="project" value="UniProtKB-SubCell"/>
</dbReference>
<protein>
    <submittedName>
        <fullName evidence="15">Oxidoreductase</fullName>
    </submittedName>
</protein>
<dbReference type="Proteomes" id="UP000056968">
    <property type="component" value="Chromosome"/>
</dbReference>
<dbReference type="AlphaFoldDB" id="A0A0S3EUZ3"/>
<evidence type="ECO:0000256" key="1">
    <source>
        <dbReference type="ARBA" id="ARBA00001974"/>
    </source>
</evidence>
<evidence type="ECO:0000256" key="3">
    <source>
        <dbReference type="ARBA" id="ARBA00022630"/>
    </source>
</evidence>
<dbReference type="Gene3D" id="2.40.30.10">
    <property type="entry name" value="Translation factors"/>
    <property type="match status" value="1"/>
</dbReference>
<evidence type="ECO:0000259" key="14">
    <source>
        <dbReference type="PROSITE" id="PS51384"/>
    </source>
</evidence>
<dbReference type="GO" id="GO:0046872">
    <property type="term" value="F:metal ion binding"/>
    <property type="evidence" value="ECO:0007669"/>
    <property type="project" value="UniProtKB-KW"/>
</dbReference>
<dbReference type="InterPro" id="IPR050415">
    <property type="entry name" value="MRET"/>
</dbReference>
<gene>
    <name evidence="15" type="ORF">ATN00_01900</name>
</gene>
<dbReference type="InterPro" id="IPR013112">
    <property type="entry name" value="FAD-bd_8"/>
</dbReference>
<comment type="subcellular location">
    <subcellularLocation>
        <location evidence="2">Membrane</location>
        <topology evidence="2">Multi-pass membrane protein</topology>
    </subcellularLocation>
</comment>
<feature type="transmembrane region" description="Helical" evidence="13">
    <location>
        <begin position="140"/>
        <end position="158"/>
    </location>
</feature>
<evidence type="ECO:0000256" key="6">
    <source>
        <dbReference type="ARBA" id="ARBA00022723"/>
    </source>
</evidence>
<dbReference type="Gene3D" id="3.40.50.80">
    <property type="entry name" value="Nucleotide-binding domain of ferredoxin-NADP reductase (FNR) module"/>
    <property type="match status" value="1"/>
</dbReference>
<keyword evidence="9" id="KW-0560">Oxidoreductase</keyword>
<feature type="domain" description="FAD-binding FR-type" evidence="14">
    <location>
        <begin position="189"/>
        <end position="293"/>
    </location>
</feature>
<evidence type="ECO:0000256" key="8">
    <source>
        <dbReference type="ARBA" id="ARBA00022989"/>
    </source>
</evidence>
<dbReference type="EMBL" id="CP013264">
    <property type="protein sequence ID" value="ALR19242.1"/>
    <property type="molecule type" value="Genomic_DNA"/>
</dbReference>
<dbReference type="GO" id="GO:0050660">
    <property type="term" value="F:flavin adenine dinucleotide binding"/>
    <property type="evidence" value="ECO:0007669"/>
    <property type="project" value="TreeGrafter"/>
</dbReference>
<dbReference type="GO" id="GO:0016491">
    <property type="term" value="F:oxidoreductase activity"/>
    <property type="evidence" value="ECO:0007669"/>
    <property type="project" value="UniProtKB-KW"/>
</dbReference>
<dbReference type="PANTHER" id="PTHR47354:SF8">
    <property type="entry name" value="1,2-PHENYLACETYL-COA EPOXIDASE, SUBUNIT E"/>
    <property type="match status" value="1"/>
</dbReference>
<dbReference type="PANTHER" id="PTHR47354">
    <property type="entry name" value="NADH OXIDOREDUCTASE HCR"/>
    <property type="match status" value="1"/>
</dbReference>
<keyword evidence="4 13" id="KW-0812">Transmembrane</keyword>
<accession>A0A0S3EUZ3</accession>
<dbReference type="OrthoDB" id="9786134at2"/>
<dbReference type="SUPFAM" id="SSF63380">
    <property type="entry name" value="Riboflavin synthase domain-like"/>
    <property type="match status" value="1"/>
</dbReference>
<evidence type="ECO:0000256" key="7">
    <source>
        <dbReference type="ARBA" id="ARBA00022827"/>
    </source>
</evidence>
<feature type="transmembrane region" description="Helical" evidence="13">
    <location>
        <begin position="33"/>
        <end position="53"/>
    </location>
</feature>
<keyword evidence="8 13" id="KW-1133">Transmembrane helix</keyword>
<keyword evidence="7" id="KW-0274">FAD</keyword>
<dbReference type="PROSITE" id="PS51384">
    <property type="entry name" value="FAD_FR"/>
    <property type="match status" value="1"/>
</dbReference>
<keyword evidence="11" id="KW-0411">Iron-sulfur</keyword>
<feature type="transmembrane region" description="Helical" evidence="13">
    <location>
        <begin position="111"/>
        <end position="128"/>
    </location>
</feature>
<sequence length="419" mass="45685">MKSWQAIIGIVAISLGLALLEVPPITWWTPATLSLACGISALALMATAAILAARWPMMEGLFGGLDRVYEAHKWLGVFALALASVHLLFKAGDPLWQAEAILALPSAGTRFVRQASFVALMAIVILALNRNIPYSVWRWWHRLSGPLFLVVVAHWLSIKSPIELGSAAGLWLAGLSALAVLAAAYKLLLYPLVARHGHYRVVKVSRGSGAAEIELEPISHRARFHAGHFGFLRMKADGLREPHPFTIASAPSADGRISFVIRALGDYTTKLIAEVEPGMHADVYAPYGRFERKPECEREIWIGGGVGISPFIAWMRDGEADRFEQVTLFYFFTPGRAFPDVSVLEAMARDRGIEFVPVSAGPSSEAFTQRFGQIAQSVDASQLDIAVCGPRGLLDAVRRAASGHGLRSGAIRHELFAFR</sequence>
<dbReference type="Pfam" id="PF01794">
    <property type="entry name" value="Ferric_reduct"/>
    <property type="match status" value="1"/>
</dbReference>
<evidence type="ECO:0000256" key="4">
    <source>
        <dbReference type="ARBA" id="ARBA00022692"/>
    </source>
</evidence>
<feature type="transmembrane region" description="Helical" evidence="13">
    <location>
        <begin position="74"/>
        <end position="91"/>
    </location>
</feature>
<reference evidence="15 16" key="1">
    <citation type="submission" date="2015-11" db="EMBL/GenBank/DDBJ databases">
        <title>A Two-component Flavoprotein Monooxygenase System MeaXY Responsible for para-Hydroxylation of 2-Methyl-6-ethylaniline and 2,6-Diethylaniline in Sphingobium baderi DE-13.</title>
        <authorList>
            <person name="Cheng M."/>
            <person name="Meng Q."/>
            <person name="Yang Y."/>
            <person name="Chu C."/>
            <person name="Yan X."/>
            <person name="He J."/>
            <person name="Li S."/>
        </authorList>
    </citation>
    <scope>NUCLEOTIDE SEQUENCE [LARGE SCALE GENOMIC DNA]</scope>
    <source>
        <strain evidence="15 16">DE-13</strain>
    </source>
</reference>
<organism evidence="15 16">
    <name type="scientific">Sphingobium baderi</name>
    <dbReference type="NCBI Taxonomy" id="1332080"/>
    <lineage>
        <taxon>Bacteria</taxon>
        <taxon>Pseudomonadati</taxon>
        <taxon>Pseudomonadota</taxon>
        <taxon>Alphaproteobacteria</taxon>
        <taxon>Sphingomonadales</taxon>
        <taxon>Sphingomonadaceae</taxon>
        <taxon>Sphingobium</taxon>
    </lineage>
</organism>
<dbReference type="InterPro" id="IPR013130">
    <property type="entry name" value="Fe3_Rdtase_TM_dom"/>
</dbReference>
<evidence type="ECO:0000256" key="2">
    <source>
        <dbReference type="ARBA" id="ARBA00004141"/>
    </source>
</evidence>
<evidence type="ECO:0000256" key="12">
    <source>
        <dbReference type="ARBA" id="ARBA00023136"/>
    </source>
</evidence>
<feature type="transmembrane region" description="Helical" evidence="13">
    <location>
        <begin position="170"/>
        <end position="193"/>
    </location>
</feature>
<dbReference type="InterPro" id="IPR039261">
    <property type="entry name" value="FNR_nucleotide-bd"/>
</dbReference>
<evidence type="ECO:0000256" key="13">
    <source>
        <dbReference type="SAM" id="Phobius"/>
    </source>
</evidence>
<dbReference type="RefSeq" id="WP_062061374.1">
    <property type="nucleotide sequence ID" value="NZ_CP013264.1"/>
</dbReference>
<dbReference type="STRING" id="1332080.ATN00_01900"/>
<comment type="cofactor">
    <cofactor evidence="1">
        <name>FAD</name>
        <dbReference type="ChEBI" id="CHEBI:57692"/>
    </cofactor>
</comment>
<dbReference type="InterPro" id="IPR017938">
    <property type="entry name" value="Riboflavin_synthase-like_b-brl"/>
</dbReference>
<evidence type="ECO:0000313" key="15">
    <source>
        <dbReference type="EMBL" id="ALR19242.1"/>
    </source>
</evidence>